<dbReference type="Proteomes" id="UP000243468">
    <property type="component" value="Unassembled WGS sequence"/>
</dbReference>
<name>A0A1G6GME8_9GAMM</name>
<accession>A0A1G6GME8</accession>
<evidence type="ECO:0000313" key="2">
    <source>
        <dbReference type="Proteomes" id="UP000243468"/>
    </source>
</evidence>
<gene>
    <name evidence="1" type="ORF">SAMN05421732_10132</name>
</gene>
<dbReference type="RefSeq" id="WP_092818127.1">
    <property type="nucleotide sequence ID" value="NZ_BAABKJ010000007.1"/>
</dbReference>
<dbReference type="OrthoDB" id="6691883at2"/>
<dbReference type="EMBL" id="FMYO01000001">
    <property type="protein sequence ID" value="SDB82336.1"/>
    <property type="molecule type" value="Genomic_DNA"/>
</dbReference>
<sequence length="148" mass="16476">MSALTPKFLRIFQPAKEPHRLAVPSRRSGFCSGDILNATVGYIYLNSLDHQKIQGHSVFSNMDLSRQEVLEYKKNRDQTYSSHNNSVAQMATKSIIATSIAKIRLVNQPVSSRKNPAKDFEPEELSQAAIKISEAKTLFILAETAVSP</sequence>
<protein>
    <submittedName>
        <fullName evidence="1">Uncharacterized protein</fullName>
    </submittedName>
</protein>
<dbReference type="AlphaFoldDB" id="A0A1G6GME8"/>
<evidence type="ECO:0000313" key="1">
    <source>
        <dbReference type="EMBL" id="SDB82336.1"/>
    </source>
</evidence>
<organism evidence="1 2">
    <name type="scientific">Acinetobacter kookii</name>
    <dbReference type="NCBI Taxonomy" id="1226327"/>
    <lineage>
        <taxon>Bacteria</taxon>
        <taxon>Pseudomonadati</taxon>
        <taxon>Pseudomonadota</taxon>
        <taxon>Gammaproteobacteria</taxon>
        <taxon>Moraxellales</taxon>
        <taxon>Moraxellaceae</taxon>
        <taxon>Acinetobacter</taxon>
    </lineage>
</organism>
<proteinExistence type="predicted"/>
<reference evidence="2" key="1">
    <citation type="submission" date="2016-09" db="EMBL/GenBank/DDBJ databases">
        <authorList>
            <person name="Varghese N."/>
            <person name="Submissions S."/>
        </authorList>
    </citation>
    <scope>NUCLEOTIDE SEQUENCE [LARGE SCALE GENOMIC DNA]</scope>
    <source>
        <strain evidence="2">ANC 4667</strain>
    </source>
</reference>
<keyword evidence="2" id="KW-1185">Reference proteome</keyword>
<dbReference type="STRING" id="1226327.SAMN05421732_10132"/>